<dbReference type="EMBL" id="QXFT01000857">
    <property type="protein sequence ID" value="KAE9334410.1"/>
    <property type="molecule type" value="Genomic_DNA"/>
</dbReference>
<gene>
    <name evidence="1" type="ORF">PR003_g13535</name>
</gene>
<name>A0A6A4F6C2_9STRA</name>
<comment type="caution">
    <text evidence="1">The sequence shown here is derived from an EMBL/GenBank/DDBJ whole genome shotgun (WGS) entry which is preliminary data.</text>
</comment>
<protein>
    <submittedName>
        <fullName evidence="1">Uncharacterized protein</fullName>
    </submittedName>
</protein>
<evidence type="ECO:0000313" key="2">
    <source>
        <dbReference type="Proteomes" id="UP000434957"/>
    </source>
</evidence>
<evidence type="ECO:0000313" key="1">
    <source>
        <dbReference type="EMBL" id="KAE9334410.1"/>
    </source>
</evidence>
<organism evidence="1 2">
    <name type="scientific">Phytophthora rubi</name>
    <dbReference type="NCBI Taxonomy" id="129364"/>
    <lineage>
        <taxon>Eukaryota</taxon>
        <taxon>Sar</taxon>
        <taxon>Stramenopiles</taxon>
        <taxon>Oomycota</taxon>
        <taxon>Peronosporomycetes</taxon>
        <taxon>Peronosporales</taxon>
        <taxon>Peronosporaceae</taxon>
        <taxon>Phytophthora</taxon>
    </lineage>
</organism>
<keyword evidence="2" id="KW-1185">Reference proteome</keyword>
<dbReference type="AlphaFoldDB" id="A0A6A4F6C2"/>
<sequence length="39" mass="4083">MSGGTDADERVEESALRAAIQSLRFSAHTNTADDCQSAA</sequence>
<accession>A0A6A4F6C2</accession>
<dbReference type="Proteomes" id="UP000434957">
    <property type="component" value="Unassembled WGS sequence"/>
</dbReference>
<reference evidence="1 2" key="1">
    <citation type="submission" date="2018-08" db="EMBL/GenBank/DDBJ databases">
        <title>Genomic investigation of the strawberry pathogen Phytophthora fragariae indicates pathogenicity is determined by transcriptional variation in three key races.</title>
        <authorList>
            <person name="Adams T.M."/>
            <person name="Armitage A.D."/>
            <person name="Sobczyk M.K."/>
            <person name="Bates H.J."/>
            <person name="Dunwell J.M."/>
            <person name="Nellist C.F."/>
            <person name="Harrison R.J."/>
        </authorList>
    </citation>
    <scope>NUCLEOTIDE SEQUENCE [LARGE SCALE GENOMIC DNA]</scope>
    <source>
        <strain evidence="1 2">SCRP333</strain>
    </source>
</reference>
<proteinExistence type="predicted"/>